<keyword evidence="3" id="KW-1185">Reference proteome</keyword>
<feature type="compositionally biased region" description="Basic and acidic residues" evidence="1">
    <location>
        <begin position="40"/>
        <end position="59"/>
    </location>
</feature>
<organism evidence="2 3">
    <name type="scientific">Portunus trituberculatus</name>
    <name type="common">Swimming crab</name>
    <name type="synonym">Neptunus trituberculatus</name>
    <dbReference type="NCBI Taxonomy" id="210409"/>
    <lineage>
        <taxon>Eukaryota</taxon>
        <taxon>Metazoa</taxon>
        <taxon>Ecdysozoa</taxon>
        <taxon>Arthropoda</taxon>
        <taxon>Crustacea</taxon>
        <taxon>Multicrustacea</taxon>
        <taxon>Malacostraca</taxon>
        <taxon>Eumalacostraca</taxon>
        <taxon>Eucarida</taxon>
        <taxon>Decapoda</taxon>
        <taxon>Pleocyemata</taxon>
        <taxon>Brachyura</taxon>
        <taxon>Eubrachyura</taxon>
        <taxon>Portunoidea</taxon>
        <taxon>Portunidae</taxon>
        <taxon>Portuninae</taxon>
        <taxon>Portunus</taxon>
    </lineage>
</organism>
<sequence length="59" mass="6946">MVLKDMGSSKWNRQEEEDEWEPSKRVHRNHSSLRLGADGRTSREVDDSTREKESGVLFR</sequence>
<dbReference type="EMBL" id="VSRR010095125">
    <property type="protein sequence ID" value="MPC93518.1"/>
    <property type="molecule type" value="Genomic_DNA"/>
</dbReference>
<gene>
    <name evidence="2" type="ORF">E2C01_088650</name>
</gene>
<protein>
    <submittedName>
        <fullName evidence="2">Uncharacterized protein</fullName>
    </submittedName>
</protein>
<evidence type="ECO:0000313" key="2">
    <source>
        <dbReference type="EMBL" id="MPC93518.1"/>
    </source>
</evidence>
<accession>A0A5B7JKF2</accession>
<reference evidence="2 3" key="1">
    <citation type="submission" date="2019-05" db="EMBL/GenBank/DDBJ databases">
        <title>Another draft genome of Portunus trituberculatus and its Hox gene families provides insights of decapod evolution.</title>
        <authorList>
            <person name="Jeong J.-H."/>
            <person name="Song I."/>
            <person name="Kim S."/>
            <person name="Choi T."/>
            <person name="Kim D."/>
            <person name="Ryu S."/>
            <person name="Kim W."/>
        </authorList>
    </citation>
    <scope>NUCLEOTIDE SEQUENCE [LARGE SCALE GENOMIC DNA]</scope>
    <source>
        <tissue evidence="2">Muscle</tissue>
    </source>
</reference>
<proteinExistence type="predicted"/>
<name>A0A5B7JKF2_PORTR</name>
<evidence type="ECO:0000313" key="3">
    <source>
        <dbReference type="Proteomes" id="UP000324222"/>
    </source>
</evidence>
<feature type="region of interest" description="Disordered" evidence="1">
    <location>
        <begin position="1"/>
        <end position="59"/>
    </location>
</feature>
<comment type="caution">
    <text evidence="2">The sequence shown here is derived from an EMBL/GenBank/DDBJ whole genome shotgun (WGS) entry which is preliminary data.</text>
</comment>
<dbReference type="AlphaFoldDB" id="A0A5B7JKF2"/>
<evidence type="ECO:0000256" key="1">
    <source>
        <dbReference type="SAM" id="MobiDB-lite"/>
    </source>
</evidence>
<dbReference type="Proteomes" id="UP000324222">
    <property type="component" value="Unassembled WGS sequence"/>
</dbReference>